<dbReference type="InterPro" id="IPR036388">
    <property type="entry name" value="WH-like_DNA-bd_sf"/>
</dbReference>
<protein>
    <submittedName>
        <fullName evidence="8">IclR family transcriptional regulator</fullName>
    </submittedName>
    <submittedName>
        <fullName evidence="7">Transcriptional regulator, IclR family</fullName>
    </submittedName>
</protein>
<dbReference type="InterPro" id="IPR005471">
    <property type="entry name" value="Tscrpt_reg_IclR_N"/>
</dbReference>
<evidence type="ECO:0000259" key="6">
    <source>
        <dbReference type="PROSITE" id="PS51078"/>
    </source>
</evidence>
<accession>A0A4V3IA65</accession>
<evidence type="ECO:0000256" key="1">
    <source>
        <dbReference type="ARBA" id="ARBA00023015"/>
    </source>
</evidence>
<dbReference type="InterPro" id="IPR029016">
    <property type="entry name" value="GAF-like_dom_sf"/>
</dbReference>
<feature type="region of interest" description="Disordered" evidence="4">
    <location>
        <begin position="241"/>
        <end position="262"/>
    </location>
</feature>
<sequence length="262" mass="28797">MSQTVRRAIEILEFCSVHPRELKEVAAEMGVHRTTALRLVQTLTAGGFVRRDELGRYGVGFRLAGLAQRALDQFDLRSVVHPHIVALGDRLGHTIQFAVPQGDHIIYVDKIEPAQAISLNTRIGDFVVIHTAGVSKATLANLPPEQRDAIIAQATFEKFTPTTITARKDFLVLLETVREQGWATDDGEFESFTNCIAAPVWDHANAVVGGISVTAFKNKADLTQLRKLLPELLATTTTISKELGWRPPGETEETSGHPLTDE</sequence>
<gene>
    <name evidence="8" type="ORF">E3O21_00315</name>
    <name evidence="7" type="ORF">SAMN05216368_10827</name>
</gene>
<evidence type="ECO:0000313" key="10">
    <source>
        <dbReference type="Proteomes" id="UP000298252"/>
    </source>
</evidence>
<evidence type="ECO:0000256" key="2">
    <source>
        <dbReference type="ARBA" id="ARBA00023125"/>
    </source>
</evidence>
<evidence type="ECO:0000259" key="5">
    <source>
        <dbReference type="PROSITE" id="PS51077"/>
    </source>
</evidence>
<organism evidence="7 9">
    <name type="scientific">Cryobacterium flavum</name>
    <dbReference type="NCBI Taxonomy" id="1424659"/>
    <lineage>
        <taxon>Bacteria</taxon>
        <taxon>Bacillati</taxon>
        <taxon>Actinomycetota</taxon>
        <taxon>Actinomycetes</taxon>
        <taxon>Micrococcales</taxon>
        <taxon>Microbacteriaceae</taxon>
        <taxon>Cryobacterium</taxon>
    </lineage>
</organism>
<dbReference type="EMBL" id="SOFD01000002">
    <property type="protein sequence ID" value="TFB82140.1"/>
    <property type="molecule type" value="Genomic_DNA"/>
</dbReference>
<dbReference type="RefSeq" id="WP_092341130.1">
    <property type="nucleotide sequence ID" value="NZ_FNIB01000008.1"/>
</dbReference>
<dbReference type="GO" id="GO:0045892">
    <property type="term" value="P:negative regulation of DNA-templated transcription"/>
    <property type="evidence" value="ECO:0007669"/>
    <property type="project" value="TreeGrafter"/>
</dbReference>
<proteinExistence type="predicted"/>
<dbReference type="PANTHER" id="PTHR30136:SF24">
    <property type="entry name" value="HTH-TYPE TRANSCRIPTIONAL REPRESSOR ALLR"/>
    <property type="match status" value="1"/>
</dbReference>
<evidence type="ECO:0000256" key="3">
    <source>
        <dbReference type="ARBA" id="ARBA00023163"/>
    </source>
</evidence>
<dbReference type="Proteomes" id="UP000199639">
    <property type="component" value="Unassembled WGS sequence"/>
</dbReference>
<dbReference type="STRING" id="1424659.SAMN05216368_10827"/>
<name>A0A4V3IA65_9MICO</name>
<dbReference type="Pfam" id="PF09339">
    <property type="entry name" value="HTH_IclR"/>
    <property type="match status" value="1"/>
</dbReference>
<dbReference type="SUPFAM" id="SSF46785">
    <property type="entry name" value="Winged helix' DNA-binding domain"/>
    <property type="match status" value="1"/>
</dbReference>
<dbReference type="Proteomes" id="UP000298252">
    <property type="component" value="Unassembled WGS sequence"/>
</dbReference>
<evidence type="ECO:0000256" key="4">
    <source>
        <dbReference type="SAM" id="MobiDB-lite"/>
    </source>
</evidence>
<dbReference type="GO" id="GO:0003677">
    <property type="term" value="F:DNA binding"/>
    <property type="evidence" value="ECO:0007669"/>
    <property type="project" value="UniProtKB-KW"/>
</dbReference>
<dbReference type="EMBL" id="FNIB01000008">
    <property type="protein sequence ID" value="SDN88951.1"/>
    <property type="molecule type" value="Genomic_DNA"/>
</dbReference>
<keyword evidence="2" id="KW-0238">DNA-binding</keyword>
<dbReference type="Gene3D" id="1.10.10.10">
    <property type="entry name" value="Winged helix-like DNA-binding domain superfamily/Winged helix DNA-binding domain"/>
    <property type="match status" value="1"/>
</dbReference>
<evidence type="ECO:0000313" key="9">
    <source>
        <dbReference type="Proteomes" id="UP000199639"/>
    </source>
</evidence>
<feature type="domain" description="HTH iclR-type" evidence="5">
    <location>
        <begin position="2"/>
        <end position="61"/>
    </location>
</feature>
<dbReference type="SUPFAM" id="SSF55781">
    <property type="entry name" value="GAF domain-like"/>
    <property type="match status" value="1"/>
</dbReference>
<evidence type="ECO:0000313" key="7">
    <source>
        <dbReference type="EMBL" id="SDN88951.1"/>
    </source>
</evidence>
<dbReference type="PANTHER" id="PTHR30136">
    <property type="entry name" value="HELIX-TURN-HELIX TRANSCRIPTIONAL REGULATOR, ICLR FAMILY"/>
    <property type="match status" value="1"/>
</dbReference>
<feature type="domain" description="IclR-ED" evidence="6">
    <location>
        <begin position="62"/>
        <end position="245"/>
    </location>
</feature>
<dbReference type="InterPro" id="IPR050707">
    <property type="entry name" value="HTH_MetabolicPath_Reg"/>
</dbReference>
<dbReference type="Gene3D" id="3.30.450.40">
    <property type="match status" value="1"/>
</dbReference>
<reference evidence="8 10" key="2">
    <citation type="submission" date="2019-03" db="EMBL/GenBank/DDBJ databases">
        <title>Genomics of glacier-inhabiting Cryobacterium strains.</title>
        <authorList>
            <person name="Liu Q."/>
            <person name="Xin Y.-H."/>
        </authorList>
    </citation>
    <scope>NUCLEOTIDE SEQUENCE [LARGE SCALE GENOMIC DNA]</scope>
    <source>
        <strain evidence="8 10">Hh8</strain>
    </source>
</reference>
<keyword evidence="1" id="KW-0805">Transcription regulation</keyword>
<dbReference type="SMART" id="SM00346">
    <property type="entry name" value="HTH_ICLR"/>
    <property type="match status" value="1"/>
</dbReference>
<dbReference type="AlphaFoldDB" id="A0A4V3IA65"/>
<keyword evidence="3" id="KW-0804">Transcription</keyword>
<dbReference type="GO" id="GO:0003700">
    <property type="term" value="F:DNA-binding transcription factor activity"/>
    <property type="evidence" value="ECO:0007669"/>
    <property type="project" value="TreeGrafter"/>
</dbReference>
<reference evidence="7 9" key="1">
    <citation type="submission" date="2016-10" db="EMBL/GenBank/DDBJ databases">
        <authorList>
            <person name="Varghese N."/>
            <person name="Submissions S."/>
        </authorList>
    </citation>
    <scope>NUCLEOTIDE SEQUENCE [LARGE SCALE GENOMIC DNA]</scope>
    <source>
        <strain evidence="7 9">CGMCC 1.11215</strain>
    </source>
</reference>
<dbReference type="InterPro" id="IPR036390">
    <property type="entry name" value="WH_DNA-bd_sf"/>
</dbReference>
<keyword evidence="10" id="KW-1185">Reference proteome</keyword>
<dbReference type="InterPro" id="IPR014757">
    <property type="entry name" value="Tscrpt_reg_IclR_C"/>
</dbReference>
<dbReference type="Pfam" id="PF01614">
    <property type="entry name" value="IclR_C"/>
    <property type="match status" value="1"/>
</dbReference>
<evidence type="ECO:0000313" key="8">
    <source>
        <dbReference type="EMBL" id="TFB82140.1"/>
    </source>
</evidence>
<dbReference type="PROSITE" id="PS51077">
    <property type="entry name" value="HTH_ICLR"/>
    <property type="match status" value="1"/>
</dbReference>
<dbReference type="PROSITE" id="PS51078">
    <property type="entry name" value="ICLR_ED"/>
    <property type="match status" value="1"/>
</dbReference>